<dbReference type="Proteomes" id="UP001143545">
    <property type="component" value="Unassembled WGS sequence"/>
</dbReference>
<dbReference type="SUPFAM" id="SSF49464">
    <property type="entry name" value="Carboxypeptidase regulatory domain-like"/>
    <property type="match status" value="1"/>
</dbReference>
<dbReference type="InterPro" id="IPR008969">
    <property type="entry name" value="CarboxyPept-like_regulatory"/>
</dbReference>
<reference evidence="1" key="1">
    <citation type="submission" date="2022-07" db="EMBL/GenBank/DDBJ databases">
        <title>Taxonomy of Novel Oxalotrophic and Methylotrophic Bacteria.</title>
        <authorList>
            <person name="Sahin N."/>
            <person name="Tani A."/>
        </authorList>
    </citation>
    <scope>NUCLEOTIDE SEQUENCE</scope>
    <source>
        <strain evidence="1">AM327</strain>
    </source>
</reference>
<evidence type="ECO:0000313" key="2">
    <source>
        <dbReference type="Proteomes" id="UP001143545"/>
    </source>
</evidence>
<keyword evidence="2" id="KW-1185">Reference proteome</keyword>
<dbReference type="AlphaFoldDB" id="A0A9W6ETF5"/>
<gene>
    <name evidence="1" type="ORF">NBRC110019_00130</name>
</gene>
<dbReference type="Pfam" id="PF18939">
    <property type="entry name" value="DUF5686"/>
    <property type="match status" value="1"/>
</dbReference>
<accession>A0A9W6ETF5</accession>
<dbReference type="InterPro" id="IPR043741">
    <property type="entry name" value="DUF5686"/>
</dbReference>
<proteinExistence type="predicted"/>
<dbReference type="Pfam" id="PF13715">
    <property type="entry name" value="CarbopepD_reg_2"/>
    <property type="match status" value="1"/>
</dbReference>
<dbReference type="Gene3D" id="2.60.40.1120">
    <property type="entry name" value="Carboxypeptidase-like, regulatory domain"/>
    <property type="match status" value="1"/>
</dbReference>
<name>A0A9W6ETF5_9FLAO</name>
<evidence type="ECO:0008006" key="3">
    <source>
        <dbReference type="Google" id="ProtNLM"/>
    </source>
</evidence>
<organism evidence="1 2">
    <name type="scientific">Neptunitalea chrysea</name>
    <dbReference type="NCBI Taxonomy" id="1647581"/>
    <lineage>
        <taxon>Bacteria</taxon>
        <taxon>Pseudomonadati</taxon>
        <taxon>Bacteroidota</taxon>
        <taxon>Flavobacteriia</taxon>
        <taxon>Flavobacteriales</taxon>
        <taxon>Flavobacteriaceae</taxon>
        <taxon>Neptunitalea</taxon>
    </lineage>
</organism>
<dbReference type="EMBL" id="BRVP01000001">
    <property type="protein sequence ID" value="GLB50974.1"/>
    <property type="molecule type" value="Genomic_DNA"/>
</dbReference>
<sequence>MAQYQVSGVLTNEKSQEPLPFANVVSENGTGTITNRDGYFTIKQKDSIKTLTFSYIGYTTKTVHITPKQTYLNVALLENVQNLKEITVSAIDSSALKIIQQTIANKKYNNPEKALESFKFQSYCKLLVTANPDSISSTIDTVYTIKDGKKNLAYIDSSDYDLKQRLEKSHLYITEKISEFKFNQSKGKRENVLANRMAGFDQPIYQVMAIQMQSFSFYDDIYTIFGTPYTGPISNNAPKEYKYKILDTLSTNNHSCYVVYYKPKAQDDIAGLQGVLYIDTQTFAIQKGIAQLKGSINVNAKQTFTYLPKENIWFPEKKELIVKKGETDQAVSLFGRRITINDDGFKNDSTVVRTDNKDDSEAIQMILKEQNSNISINTPVEIKGRGLEIAYDDNAFNRNETFWNTYRTDSLTARGTETYRYIDSLGKANDFKNKINFFLKITNGYLPTKYIDLDLRYLLKYNSYEGFRMGMGATTNKTFSTKYKIHGYSVYGTKDKKAKYSIGADARLHKFTNTWVGFMYTDDLVETGNHNFITDGRAFYVFQPRLFNIETFQRSQSLNVNIAHNITSKARIKVQLEKSNIDPTYAYSYINKGETFHEFTTTEATAALSYQPFSRFMLTPDGFSQIERGFPTFTFQVQQGFAGFLNGDFHYTKLNFRAHYELQPLEKGKTTFTFKGGLALGELPITELFHTNPNNPNKASIMRRFSVAGLDNFETMYFNEFYSDKYITMMGRHDFIPFKISRKIKPQLTLFSKFAIGDIDHLEKHRFITSKKMDKGYYESGLELNNVISGFGISAAYRYGPYHLARFDDNISFKFTYTFKLNL</sequence>
<protein>
    <recommendedName>
        <fullName evidence="3">CarboxypepD_reg-like domain-containing protein</fullName>
    </recommendedName>
</protein>
<comment type="caution">
    <text evidence="1">The sequence shown here is derived from an EMBL/GenBank/DDBJ whole genome shotgun (WGS) entry which is preliminary data.</text>
</comment>
<evidence type="ECO:0000313" key="1">
    <source>
        <dbReference type="EMBL" id="GLB50974.1"/>
    </source>
</evidence>